<keyword evidence="6" id="KW-1185">Reference proteome</keyword>
<evidence type="ECO:0000256" key="2">
    <source>
        <dbReference type="RuleBase" id="RU003476"/>
    </source>
</evidence>
<keyword evidence="1 2" id="KW-0378">Hydrolase</keyword>
<dbReference type="PROSITE" id="PS00893">
    <property type="entry name" value="NUDIX_BOX"/>
    <property type="match status" value="1"/>
</dbReference>
<sequence>MAFLPPELAQRASLGRDAIALSPTTPLYDSRPQRRSCGAAAAAADSAAAERQQPQQRPAAVTGRRTVAEGRFLRLVDLEYTRPPRSEIPRRWQAVERCTTAPRGDGAHGIDAVAVFAVVKSAARPPRLIFRPPLNSMSVELPAGLVDGGEAPEAAALRELREETGYEAARILAVGGRQYLSPGMTNENIATVFVEVDGDVPPAPQALEEDESIEVELLELGPGLAASLAGFEAEGFAVWVGLHSIAQGMGLAAMYGL</sequence>
<dbReference type="InParanoid" id="A0A2V0P4E3"/>
<dbReference type="GO" id="GO:0016462">
    <property type="term" value="F:pyrophosphatase activity"/>
    <property type="evidence" value="ECO:0007669"/>
    <property type="project" value="UniProtKB-ARBA"/>
</dbReference>
<organism evidence="5 6">
    <name type="scientific">Raphidocelis subcapitata</name>
    <dbReference type="NCBI Taxonomy" id="307507"/>
    <lineage>
        <taxon>Eukaryota</taxon>
        <taxon>Viridiplantae</taxon>
        <taxon>Chlorophyta</taxon>
        <taxon>core chlorophytes</taxon>
        <taxon>Chlorophyceae</taxon>
        <taxon>CS clade</taxon>
        <taxon>Sphaeropleales</taxon>
        <taxon>Selenastraceae</taxon>
        <taxon>Raphidocelis</taxon>
    </lineage>
</organism>
<dbReference type="PROSITE" id="PS51462">
    <property type="entry name" value="NUDIX"/>
    <property type="match status" value="1"/>
</dbReference>
<evidence type="ECO:0000256" key="3">
    <source>
        <dbReference type="SAM" id="MobiDB-lite"/>
    </source>
</evidence>
<reference evidence="5 6" key="1">
    <citation type="journal article" date="2018" name="Sci. Rep.">
        <title>Raphidocelis subcapitata (=Pseudokirchneriella subcapitata) provides an insight into genome evolution and environmental adaptations in the Sphaeropleales.</title>
        <authorList>
            <person name="Suzuki S."/>
            <person name="Yamaguchi H."/>
            <person name="Nakajima N."/>
            <person name="Kawachi M."/>
        </authorList>
    </citation>
    <scope>NUCLEOTIDE SEQUENCE [LARGE SCALE GENOMIC DNA]</scope>
    <source>
        <strain evidence="5 6">NIES-35</strain>
    </source>
</reference>
<dbReference type="OrthoDB" id="10249920at2759"/>
<feature type="domain" description="Nudix hydrolase" evidence="4">
    <location>
        <begin position="108"/>
        <end position="242"/>
    </location>
</feature>
<dbReference type="InterPro" id="IPR000086">
    <property type="entry name" value="NUDIX_hydrolase_dom"/>
</dbReference>
<evidence type="ECO:0000256" key="1">
    <source>
        <dbReference type="ARBA" id="ARBA00022801"/>
    </source>
</evidence>
<name>A0A2V0P4E3_9CHLO</name>
<accession>A0A2V0P4E3</accession>
<proteinExistence type="inferred from homology"/>
<dbReference type="InterPro" id="IPR020084">
    <property type="entry name" value="NUDIX_hydrolase_CS"/>
</dbReference>
<dbReference type="PRINTS" id="PR00502">
    <property type="entry name" value="NUDIXFAMILY"/>
</dbReference>
<dbReference type="PANTHER" id="PTHR11839:SF22">
    <property type="entry name" value="NUDIX HYDROLASE 26, CHLOROPLASTIC"/>
    <property type="match status" value="1"/>
</dbReference>
<protein>
    <submittedName>
        <fullName evidence="5">ADP-ribose pyrophosphatase</fullName>
    </submittedName>
</protein>
<dbReference type="STRING" id="307507.A0A2V0P4E3"/>
<dbReference type="Gene3D" id="3.90.79.10">
    <property type="entry name" value="Nucleoside Triphosphate Pyrophosphohydrolase"/>
    <property type="match status" value="1"/>
</dbReference>
<evidence type="ECO:0000259" key="4">
    <source>
        <dbReference type="PROSITE" id="PS51462"/>
    </source>
</evidence>
<dbReference type="Pfam" id="PF00293">
    <property type="entry name" value="NUDIX"/>
    <property type="match status" value="1"/>
</dbReference>
<comment type="similarity">
    <text evidence="2">Belongs to the Nudix hydrolase family.</text>
</comment>
<evidence type="ECO:0000313" key="6">
    <source>
        <dbReference type="Proteomes" id="UP000247498"/>
    </source>
</evidence>
<dbReference type="InterPro" id="IPR015797">
    <property type="entry name" value="NUDIX_hydrolase-like_dom_sf"/>
</dbReference>
<dbReference type="EMBL" id="BDRX01000055">
    <property type="protein sequence ID" value="GBF94734.1"/>
    <property type="molecule type" value="Genomic_DNA"/>
</dbReference>
<dbReference type="GO" id="GO:0006753">
    <property type="term" value="P:nucleoside phosphate metabolic process"/>
    <property type="evidence" value="ECO:0007669"/>
    <property type="project" value="TreeGrafter"/>
</dbReference>
<dbReference type="CDD" id="cd18888">
    <property type="entry name" value="NUDIX_ADPRase_Nudt5"/>
    <property type="match status" value="1"/>
</dbReference>
<dbReference type="AlphaFoldDB" id="A0A2V0P4E3"/>
<dbReference type="SUPFAM" id="SSF55811">
    <property type="entry name" value="Nudix"/>
    <property type="match status" value="1"/>
</dbReference>
<gene>
    <name evidence="5" type="ORF">Rsub_07617</name>
</gene>
<feature type="region of interest" description="Disordered" evidence="3">
    <location>
        <begin position="22"/>
        <end position="42"/>
    </location>
</feature>
<comment type="caution">
    <text evidence="5">The sequence shown here is derived from an EMBL/GenBank/DDBJ whole genome shotgun (WGS) entry which is preliminary data.</text>
</comment>
<evidence type="ECO:0000313" key="5">
    <source>
        <dbReference type="EMBL" id="GBF94734.1"/>
    </source>
</evidence>
<dbReference type="Proteomes" id="UP000247498">
    <property type="component" value="Unassembled WGS sequence"/>
</dbReference>
<dbReference type="InterPro" id="IPR020476">
    <property type="entry name" value="Nudix_hydrolase"/>
</dbReference>
<dbReference type="GO" id="GO:0019693">
    <property type="term" value="P:ribose phosphate metabolic process"/>
    <property type="evidence" value="ECO:0007669"/>
    <property type="project" value="TreeGrafter"/>
</dbReference>
<dbReference type="PANTHER" id="PTHR11839">
    <property type="entry name" value="UDP/ADP-SUGAR PYROPHOSPHATASE"/>
    <property type="match status" value="1"/>
</dbReference>